<dbReference type="KEGG" id="acab:QRX50_19305"/>
<dbReference type="PANTHER" id="PTHR43162">
    <property type="match status" value="1"/>
</dbReference>
<dbReference type="PANTHER" id="PTHR43162:SF1">
    <property type="entry name" value="PRESTALK A DIFFERENTIATION PROTEIN A"/>
    <property type="match status" value="1"/>
</dbReference>
<dbReference type="AlphaFoldDB" id="A0A9Y2IP89"/>
<gene>
    <name evidence="2" type="ORF">QRX50_19305</name>
</gene>
<dbReference type="EMBL" id="CP127294">
    <property type="protein sequence ID" value="WIX82770.1"/>
    <property type="molecule type" value="Genomic_DNA"/>
</dbReference>
<dbReference type="Gene3D" id="3.40.50.720">
    <property type="entry name" value="NAD(P)-binding Rossmann-like Domain"/>
    <property type="match status" value="1"/>
</dbReference>
<sequence length="326" mass="35984">MNDGQRTGLLDLVLETHGGRERWSRVRTVRAHLHMVGPTWTGLGQEKTFAGVDLTVDVHRQRTVFTDYTGRELRGVYTPAGSRSKTPTVSCSRSAARPASPSRRESAVRGGTRCTRCTAGYGMWNYLTNPYLLTLPGVLTEELEPAGGRDWRRLHVTFPSYLATHSTQQTFYYDERGLQRRVDYSPYVLGNLPATHHTEAHQAVSGLLFPTHRYVLPVVDGKLASRPTIMSHHDIAEAMATELGHPVHYEPISVEEFAASGLEKGADAHLVQHLSNVAIDYRNGVFSGTNDVVEKIGGRPPLSVAQFVAENRADFATSGPRFVPAP</sequence>
<evidence type="ECO:0000313" key="2">
    <source>
        <dbReference type="EMBL" id="WIX82770.1"/>
    </source>
</evidence>
<organism evidence="2 3">
    <name type="scientific">Amycolatopsis carbonis</name>
    <dbReference type="NCBI Taxonomy" id="715471"/>
    <lineage>
        <taxon>Bacteria</taxon>
        <taxon>Bacillati</taxon>
        <taxon>Actinomycetota</taxon>
        <taxon>Actinomycetes</taxon>
        <taxon>Pseudonocardiales</taxon>
        <taxon>Pseudonocardiaceae</taxon>
        <taxon>Amycolatopsis</taxon>
    </lineage>
</organism>
<keyword evidence="3" id="KW-1185">Reference proteome</keyword>
<reference evidence="2 3" key="1">
    <citation type="submission" date="2023-06" db="EMBL/GenBank/DDBJ databases">
        <authorList>
            <person name="Oyuntsetseg B."/>
            <person name="Kim S.B."/>
        </authorList>
    </citation>
    <scope>NUCLEOTIDE SEQUENCE [LARGE SCALE GENOMIC DNA]</scope>
    <source>
        <strain evidence="2 3">2-15</strain>
    </source>
</reference>
<accession>A0A9Y2IP89</accession>
<name>A0A9Y2IP89_9PSEU</name>
<dbReference type="RefSeq" id="WP_285973335.1">
    <property type="nucleotide sequence ID" value="NZ_CP127294.1"/>
</dbReference>
<dbReference type="Proteomes" id="UP001236014">
    <property type="component" value="Chromosome"/>
</dbReference>
<evidence type="ECO:0000313" key="3">
    <source>
        <dbReference type="Proteomes" id="UP001236014"/>
    </source>
</evidence>
<protein>
    <submittedName>
        <fullName evidence="2">Uncharacterized protein</fullName>
    </submittedName>
</protein>
<feature type="compositionally biased region" description="Low complexity" evidence="1">
    <location>
        <begin position="90"/>
        <end position="101"/>
    </location>
</feature>
<proteinExistence type="predicted"/>
<dbReference type="InterPro" id="IPR051604">
    <property type="entry name" value="Ergot_Alk_Oxidoreductase"/>
</dbReference>
<feature type="region of interest" description="Disordered" evidence="1">
    <location>
        <begin position="77"/>
        <end position="108"/>
    </location>
</feature>
<evidence type="ECO:0000256" key="1">
    <source>
        <dbReference type="SAM" id="MobiDB-lite"/>
    </source>
</evidence>